<dbReference type="Pfam" id="PF00126">
    <property type="entry name" value="HTH_1"/>
    <property type="match status" value="1"/>
</dbReference>
<feature type="compositionally biased region" description="Gly residues" evidence="5">
    <location>
        <begin position="202"/>
        <end position="218"/>
    </location>
</feature>
<dbReference type="InterPro" id="IPR050950">
    <property type="entry name" value="HTH-type_LysR_regulators"/>
</dbReference>
<dbReference type="InterPro" id="IPR036390">
    <property type="entry name" value="WH_DNA-bd_sf"/>
</dbReference>
<dbReference type="SUPFAM" id="SSF46785">
    <property type="entry name" value="Winged helix' DNA-binding domain"/>
    <property type="match status" value="1"/>
</dbReference>
<accession>A0A919EQG9</accession>
<keyword evidence="8" id="KW-1185">Reference proteome</keyword>
<comment type="similarity">
    <text evidence="1">Belongs to the LysR transcriptional regulatory family.</text>
</comment>
<evidence type="ECO:0000256" key="1">
    <source>
        <dbReference type="ARBA" id="ARBA00009437"/>
    </source>
</evidence>
<dbReference type="GO" id="GO:0005829">
    <property type="term" value="C:cytosol"/>
    <property type="evidence" value="ECO:0007669"/>
    <property type="project" value="TreeGrafter"/>
</dbReference>
<feature type="compositionally biased region" description="Gly residues" evidence="5">
    <location>
        <begin position="227"/>
        <end position="236"/>
    </location>
</feature>
<keyword evidence="3" id="KW-0238">DNA-binding</keyword>
<dbReference type="Proteomes" id="UP000632849">
    <property type="component" value="Unassembled WGS sequence"/>
</dbReference>
<gene>
    <name evidence="7" type="ORF">GCM10017667_44700</name>
</gene>
<keyword evidence="2" id="KW-0805">Transcription regulation</keyword>
<feature type="domain" description="HTH lysR-type" evidence="6">
    <location>
        <begin position="8"/>
        <end position="65"/>
    </location>
</feature>
<evidence type="ECO:0000313" key="8">
    <source>
        <dbReference type="Proteomes" id="UP000632849"/>
    </source>
</evidence>
<dbReference type="InterPro" id="IPR036388">
    <property type="entry name" value="WH-like_DNA-bd_sf"/>
</dbReference>
<dbReference type="EMBL" id="BNBE01000002">
    <property type="protein sequence ID" value="GHG07974.1"/>
    <property type="molecule type" value="Genomic_DNA"/>
</dbReference>
<protein>
    <recommendedName>
        <fullName evidence="6">HTH lysR-type domain-containing protein</fullName>
    </recommendedName>
</protein>
<evidence type="ECO:0000256" key="5">
    <source>
        <dbReference type="SAM" id="MobiDB-lite"/>
    </source>
</evidence>
<name>A0A919EQG9_STRFL</name>
<reference evidence="7" key="2">
    <citation type="submission" date="2020-09" db="EMBL/GenBank/DDBJ databases">
        <authorList>
            <person name="Sun Q."/>
            <person name="Ohkuma M."/>
        </authorList>
    </citation>
    <scope>NUCLEOTIDE SEQUENCE</scope>
    <source>
        <strain evidence="7">JCM 4122</strain>
    </source>
</reference>
<dbReference type="AlphaFoldDB" id="A0A919EQG9"/>
<dbReference type="Gene3D" id="1.10.10.10">
    <property type="entry name" value="Winged helix-like DNA-binding domain superfamily/Winged helix DNA-binding domain"/>
    <property type="match status" value="1"/>
</dbReference>
<dbReference type="SUPFAM" id="SSF53850">
    <property type="entry name" value="Periplasmic binding protein-like II"/>
    <property type="match status" value="2"/>
</dbReference>
<evidence type="ECO:0000313" key="7">
    <source>
        <dbReference type="EMBL" id="GHG07974.1"/>
    </source>
</evidence>
<dbReference type="GO" id="GO:0003700">
    <property type="term" value="F:DNA-binding transcription factor activity"/>
    <property type="evidence" value="ECO:0007669"/>
    <property type="project" value="InterPro"/>
</dbReference>
<dbReference type="Gene3D" id="3.40.190.10">
    <property type="entry name" value="Periplasmic binding protein-like II"/>
    <property type="match status" value="3"/>
</dbReference>
<proteinExistence type="inferred from homology"/>
<dbReference type="GO" id="GO:0003677">
    <property type="term" value="F:DNA binding"/>
    <property type="evidence" value="ECO:0007669"/>
    <property type="project" value="UniProtKB-KW"/>
</dbReference>
<dbReference type="RefSeq" id="WP_229915563.1">
    <property type="nucleotide sequence ID" value="NZ_BNBE01000002.1"/>
</dbReference>
<dbReference type="InterPro" id="IPR000847">
    <property type="entry name" value="LysR_HTH_N"/>
</dbReference>
<organism evidence="7 8">
    <name type="scientific">Streptomyces filamentosus</name>
    <name type="common">Streptomyces roseosporus</name>
    <dbReference type="NCBI Taxonomy" id="67294"/>
    <lineage>
        <taxon>Bacteria</taxon>
        <taxon>Bacillati</taxon>
        <taxon>Actinomycetota</taxon>
        <taxon>Actinomycetes</taxon>
        <taxon>Kitasatosporales</taxon>
        <taxon>Streptomycetaceae</taxon>
        <taxon>Streptomyces</taxon>
    </lineage>
</organism>
<dbReference type="Pfam" id="PF03466">
    <property type="entry name" value="LysR_substrate"/>
    <property type="match status" value="2"/>
</dbReference>
<dbReference type="PANTHER" id="PTHR30419:SF8">
    <property type="entry name" value="NITROGEN ASSIMILATION TRANSCRIPTIONAL ACTIVATOR-RELATED"/>
    <property type="match status" value="1"/>
</dbReference>
<feature type="region of interest" description="Disordered" evidence="5">
    <location>
        <begin position="183"/>
        <end position="269"/>
    </location>
</feature>
<dbReference type="PROSITE" id="PS50931">
    <property type="entry name" value="HTH_LYSR"/>
    <property type="match status" value="1"/>
</dbReference>
<evidence type="ECO:0000256" key="2">
    <source>
        <dbReference type="ARBA" id="ARBA00023015"/>
    </source>
</evidence>
<sequence>MDLLDGRLKFRHLTLLIAVYECGSVVRAAESLHLTQPAATRTLRELEAVAELPLFVRVPRGMRPTVYGEALVGHARAVVAEVRRAEEHLTGLRQGREGTVTVGTLLAGANVLLPRAVARLKRERPRLTVVVREGTPDVLHPALLGGELDVIVGRMGTAPGEGEGEKVRQRTLYREPIRLAVRAGHPLLTGGGRDGASPADGEGPGGGKGGEGSEGSGPDGIPPTDGEGPGESGPGGIAPTDGEGAGGSRPDRIAPTDGEGAGGSDRGGISLTDALAHPWILPVEQTALRQELGALFVERGLSLPADRVECTSILTMRALLLQTDMVALLPELVLRDDEQLAALPVELPSVGRTVGVTEAAHRTRTPALEALLHHLDEEASLLRASLGGGREKGVSESLSER</sequence>
<evidence type="ECO:0000259" key="6">
    <source>
        <dbReference type="PROSITE" id="PS50931"/>
    </source>
</evidence>
<comment type="caution">
    <text evidence="7">The sequence shown here is derived from an EMBL/GenBank/DDBJ whole genome shotgun (WGS) entry which is preliminary data.</text>
</comment>
<evidence type="ECO:0000256" key="4">
    <source>
        <dbReference type="ARBA" id="ARBA00023163"/>
    </source>
</evidence>
<evidence type="ECO:0000256" key="3">
    <source>
        <dbReference type="ARBA" id="ARBA00023125"/>
    </source>
</evidence>
<dbReference type="PANTHER" id="PTHR30419">
    <property type="entry name" value="HTH-TYPE TRANSCRIPTIONAL REGULATOR YBHD"/>
    <property type="match status" value="1"/>
</dbReference>
<dbReference type="InterPro" id="IPR005119">
    <property type="entry name" value="LysR_subst-bd"/>
</dbReference>
<reference evidence="7" key="1">
    <citation type="journal article" date="2014" name="Int. J. Syst. Evol. Microbiol.">
        <title>Complete genome sequence of Corynebacterium casei LMG S-19264T (=DSM 44701T), isolated from a smear-ripened cheese.</title>
        <authorList>
            <consortium name="US DOE Joint Genome Institute (JGI-PGF)"/>
            <person name="Walter F."/>
            <person name="Albersmeier A."/>
            <person name="Kalinowski J."/>
            <person name="Ruckert C."/>
        </authorList>
    </citation>
    <scope>NUCLEOTIDE SEQUENCE</scope>
    <source>
        <strain evidence="7">JCM 4122</strain>
    </source>
</reference>
<dbReference type="PRINTS" id="PR00039">
    <property type="entry name" value="HTHLYSR"/>
</dbReference>
<keyword evidence="4" id="KW-0804">Transcription</keyword>